<keyword evidence="2" id="KW-0479">Metal-binding</keyword>
<dbReference type="PANTHER" id="PTHR13593:SF103">
    <property type="entry name" value="RE10370P"/>
    <property type="match status" value="1"/>
</dbReference>
<evidence type="ECO:0000256" key="2">
    <source>
        <dbReference type="ARBA" id="ARBA00022723"/>
    </source>
</evidence>
<name>A0A131YTI1_RHIAP</name>
<dbReference type="Gene3D" id="3.20.20.190">
    <property type="entry name" value="Phosphatidylinositol (PI) phosphodiesterase"/>
    <property type="match status" value="1"/>
</dbReference>
<dbReference type="GO" id="GO:0016829">
    <property type="term" value="F:lyase activity"/>
    <property type="evidence" value="ECO:0007669"/>
    <property type="project" value="UniProtKB-KW"/>
</dbReference>
<keyword evidence="5" id="KW-0456">Lyase</keyword>
<evidence type="ECO:0000256" key="3">
    <source>
        <dbReference type="ARBA" id="ARBA00022842"/>
    </source>
</evidence>
<proteinExistence type="predicted"/>
<dbReference type="GO" id="GO:0006629">
    <property type="term" value="P:lipid metabolic process"/>
    <property type="evidence" value="ECO:0007669"/>
    <property type="project" value="InterPro"/>
</dbReference>
<dbReference type="EMBL" id="GEDV01006695">
    <property type="protein sequence ID" value="JAP81862.1"/>
    <property type="molecule type" value="Transcribed_RNA"/>
</dbReference>
<evidence type="ECO:0000256" key="4">
    <source>
        <dbReference type="ARBA" id="ARBA00023157"/>
    </source>
</evidence>
<dbReference type="PANTHER" id="PTHR13593">
    <property type="match status" value="1"/>
</dbReference>
<dbReference type="GO" id="GO:0008081">
    <property type="term" value="F:phosphoric diester hydrolase activity"/>
    <property type="evidence" value="ECO:0007669"/>
    <property type="project" value="InterPro"/>
</dbReference>
<sequence length="458" mass="51704">MNLKWLSMIVALSGQHAKVRSTQASMLAPSIILSICCVCYGQTFSGMRQTGVYLTVSSYSDRGIKPFFELNWFGVQQKYIGVVSAVLSTKNPPQGPSDILASQVVKNPTESYTTRIVAPNFNASILMEGRCLGYWALIMETPAAVKSSRTTKVLYSSCFTPKPRWMRDNCGSMYGLRLTDMLIPGTHNAGMYKAGPMAPHEQLIYDQDQNIWQQLAYGIRGLDLRVQFGAGDYYITHDVIRGKPTVRDVLREVRSFVQRTGEVVLLDFHRFPKGFEQKRKVATDRHKQLVKLIVTELQDVLLKGADYMKTVGEILGGCRGVGKPQGGVLVFYNSRDYQGPYQEYLAPGVSQKWPNAQSKSALMQYLETKACLRGVHYMIAIMAELTPKFPKFLISTRKLAKWINHKITEFFRRRQMKYSGIIATDYFRGNGITDVAIEANCLRGRQIPPNNNFGPRKR</sequence>
<evidence type="ECO:0000256" key="1">
    <source>
        <dbReference type="ARBA" id="ARBA00000110"/>
    </source>
</evidence>
<organism evidence="6">
    <name type="scientific">Rhipicephalus appendiculatus</name>
    <name type="common">Brown ear tick</name>
    <dbReference type="NCBI Taxonomy" id="34631"/>
    <lineage>
        <taxon>Eukaryota</taxon>
        <taxon>Metazoa</taxon>
        <taxon>Ecdysozoa</taxon>
        <taxon>Arthropoda</taxon>
        <taxon>Chelicerata</taxon>
        <taxon>Arachnida</taxon>
        <taxon>Acari</taxon>
        <taxon>Parasitiformes</taxon>
        <taxon>Ixodida</taxon>
        <taxon>Ixodoidea</taxon>
        <taxon>Ixodidae</taxon>
        <taxon>Rhipicephalinae</taxon>
        <taxon>Rhipicephalus</taxon>
        <taxon>Rhipicephalus</taxon>
    </lineage>
</organism>
<evidence type="ECO:0000256" key="5">
    <source>
        <dbReference type="ARBA" id="ARBA00023239"/>
    </source>
</evidence>
<dbReference type="PROSITE" id="PS50007">
    <property type="entry name" value="PIPLC_X_DOMAIN"/>
    <property type="match status" value="1"/>
</dbReference>
<dbReference type="AlphaFoldDB" id="A0A131YTI1"/>
<accession>A0A131YTI1</accession>
<dbReference type="GO" id="GO:0046872">
    <property type="term" value="F:metal ion binding"/>
    <property type="evidence" value="ECO:0007669"/>
    <property type="project" value="UniProtKB-KW"/>
</dbReference>
<protein>
    <submittedName>
        <fullName evidence="6">Catalytic domain containing protein</fullName>
    </submittedName>
</protein>
<comment type="catalytic activity">
    <reaction evidence="1">
        <text>an N-(acyl)-sphingosylphosphoethanolamine = an N-(acyl)-sphingosyl-1,3-cyclic phosphate + ethanolamine</text>
        <dbReference type="Rhea" id="RHEA:60648"/>
        <dbReference type="ChEBI" id="CHEBI:57603"/>
        <dbReference type="ChEBI" id="CHEBI:143891"/>
        <dbReference type="ChEBI" id="CHEBI:143892"/>
    </reaction>
</comment>
<keyword evidence="3" id="KW-0460">Magnesium</keyword>
<dbReference type="SUPFAM" id="SSF51695">
    <property type="entry name" value="PLC-like phosphodiesterases"/>
    <property type="match status" value="1"/>
</dbReference>
<reference evidence="6" key="1">
    <citation type="journal article" date="2016" name="Ticks Tick Borne Dis.">
        <title>De novo assembly and annotation of the salivary gland transcriptome of Rhipicephalus appendiculatus male and female ticks during blood feeding.</title>
        <authorList>
            <person name="de Castro M.H."/>
            <person name="de Klerk D."/>
            <person name="Pienaar R."/>
            <person name="Latif A.A."/>
            <person name="Rees D.J."/>
            <person name="Mans B.J."/>
        </authorList>
    </citation>
    <scope>NUCLEOTIDE SEQUENCE</scope>
    <source>
        <tissue evidence="6">Salivary glands</tissue>
    </source>
</reference>
<dbReference type="InterPro" id="IPR017946">
    <property type="entry name" value="PLC-like_Pdiesterase_TIM-brl"/>
</dbReference>
<dbReference type="InterPro" id="IPR051057">
    <property type="entry name" value="PI-PLC_domain"/>
</dbReference>
<evidence type="ECO:0000313" key="6">
    <source>
        <dbReference type="EMBL" id="JAP81862.1"/>
    </source>
</evidence>
<keyword evidence="4" id="KW-1015">Disulfide bond</keyword>